<dbReference type="SUPFAM" id="SSF53254">
    <property type="entry name" value="Phosphoglycerate mutase-like"/>
    <property type="match status" value="1"/>
</dbReference>
<gene>
    <name evidence="6" type="ORF">LTR09_002107</name>
</gene>
<dbReference type="InterPro" id="IPR029033">
    <property type="entry name" value="His_PPase_superfam"/>
</dbReference>
<accession>A0AAJ0GGI2</accession>
<feature type="disulfide bond" evidence="4">
    <location>
        <begin position="451"/>
        <end position="459"/>
    </location>
</feature>
<evidence type="ECO:0000256" key="5">
    <source>
        <dbReference type="SAM" id="SignalP"/>
    </source>
</evidence>
<dbReference type="PIRSF" id="PIRSF000894">
    <property type="entry name" value="Acid_phosphatase"/>
    <property type="match status" value="1"/>
</dbReference>
<evidence type="ECO:0000256" key="1">
    <source>
        <dbReference type="ARBA" id="ARBA00022801"/>
    </source>
</evidence>
<keyword evidence="5" id="KW-0732">Signal</keyword>
<dbReference type="InterPro" id="IPR016274">
    <property type="entry name" value="Histidine_acid_Pase_euk"/>
</dbReference>
<dbReference type="CDD" id="cd07061">
    <property type="entry name" value="HP_HAP_like"/>
    <property type="match status" value="1"/>
</dbReference>
<feature type="signal peptide" evidence="5">
    <location>
        <begin position="1"/>
        <end position="22"/>
    </location>
</feature>
<keyword evidence="1" id="KW-0378">Hydrolase</keyword>
<dbReference type="AlphaFoldDB" id="A0AAJ0GGI2"/>
<keyword evidence="4" id="KW-1015">Disulfide bond</keyword>
<dbReference type="GO" id="GO:0003993">
    <property type="term" value="F:acid phosphatase activity"/>
    <property type="evidence" value="ECO:0007669"/>
    <property type="project" value="TreeGrafter"/>
</dbReference>
<feature type="active site" description="Proton donor" evidence="3">
    <location>
        <position position="360"/>
    </location>
</feature>
<reference evidence="6" key="1">
    <citation type="submission" date="2023-04" db="EMBL/GenBank/DDBJ databases">
        <title>Black Yeasts Isolated from many extreme environments.</title>
        <authorList>
            <person name="Coleine C."/>
            <person name="Stajich J.E."/>
            <person name="Selbmann L."/>
        </authorList>
    </citation>
    <scope>NUCLEOTIDE SEQUENCE</scope>
    <source>
        <strain evidence="6">CCFEE 5312</strain>
    </source>
</reference>
<dbReference type="PANTHER" id="PTHR20963:SF18">
    <property type="entry name" value="ACID PHOSPHATASE PHO11-RELATED"/>
    <property type="match status" value="1"/>
</dbReference>
<dbReference type="EMBL" id="JAWDJX010000004">
    <property type="protein sequence ID" value="KAK3057069.1"/>
    <property type="molecule type" value="Genomic_DNA"/>
</dbReference>
<dbReference type="InterPro" id="IPR000560">
    <property type="entry name" value="His_Pase_clade-2"/>
</dbReference>
<evidence type="ECO:0000256" key="2">
    <source>
        <dbReference type="ARBA" id="ARBA00023180"/>
    </source>
</evidence>
<comment type="caution">
    <text evidence="6">The sequence shown here is derived from an EMBL/GenBank/DDBJ whole genome shotgun (WGS) entry which is preliminary data.</text>
</comment>
<name>A0AAJ0GGI2_9PEZI</name>
<dbReference type="Gene3D" id="3.40.50.1240">
    <property type="entry name" value="Phosphoglycerate mutase-like"/>
    <property type="match status" value="1"/>
</dbReference>
<evidence type="ECO:0008006" key="8">
    <source>
        <dbReference type="Google" id="ProtNLM"/>
    </source>
</evidence>
<keyword evidence="2" id="KW-0325">Glycoprotein</keyword>
<dbReference type="GO" id="GO:0009277">
    <property type="term" value="C:fungal-type cell wall"/>
    <property type="evidence" value="ECO:0007669"/>
    <property type="project" value="TreeGrafter"/>
</dbReference>
<feature type="chain" id="PRO_5042484294" description="3-phytase" evidence="5">
    <location>
        <begin position="23"/>
        <end position="497"/>
    </location>
</feature>
<feature type="disulfide bond" evidence="4">
    <location>
        <begin position="286"/>
        <end position="299"/>
    </location>
</feature>
<dbReference type="Pfam" id="PF00328">
    <property type="entry name" value="His_Phos_2"/>
    <property type="match status" value="1"/>
</dbReference>
<dbReference type="PANTHER" id="PTHR20963">
    <property type="entry name" value="MULTIPLE INOSITOL POLYPHOSPHATE PHOSPHATASE-RELATED"/>
    <property type="match status" value="1"/>
</dbReference>
<sequence length="497" mass="56241">MVSALTACLAVSLLVFFPDFYPFTSPFTAWRTANQPRPQQASKPVEKWNLHYHLGGNGPWVPKVEGIVDGGIDVPEGCKVEQVHMISRHAERYPTISAGLRMLDLFKRLQEAEEANITLYGDLAFATDWKFFTSTPADHFESLVSTGVYAGTLEAFETGVKLRTRYKDLLDNTLADGPLSFWASDSERVIDTARYFAAGCFGIDWKDLANLHIIPETADLGADTLTPGRTCRRYRENTDEFGHDYGYRMMDAIRSVYEPAIVDRLAEHNPEFLFTEHEIFTMQLMCGFETIAKDASPWCDVFTQEEMESFEYARDVIHYYRAGPGNPYSASLGWLWLNATANLLRDGPEVGQMFFSFVHDGDIIPLLTALDLLPQELELPVMHIARNRTWRTSDVVPMGGRLIFERLSCASQPHCWSNAPFYPNHVYCEEQEDHAFVRLNVNDGIVAIPGCDSGLGSSCPLEEFLYRVLKRGSEIDEFRYICGLEADAADRITFLHQ</sequence>
<feature type="disulfide bond" evidence="4">
    <location>
        <begin position="78"/>
        <end position="409"/>
    </location>
</feature>
<feature type="active site" description="Nucleophile" evidence="3">
    <location>
        <position position="89"/>
    </location>
</feature>
<protein>
    <recommendedName>
        <fullName evidence="8">3-phytase</fullName>
    </recommendedName>
</protein>
<evidence type="ECO:0000256" key="4">
    <source>
        <dbReference type="PIRSR" id="PIRSR000894-2"/>
    </source>
</evidence>
<keyword evidence="7" id="KW-1185">Reference proteome</keyword>
<organism evidence="6 7">
    <name type="scientific">Extremus antarcticus</name>
    <dbReference type="NCBI Taxonomy" id="702011"/>
    <lineage>
        <taxon>Eukaryota</taxon>
        <taxon>Fungi</taxon>
        <taxon>Dikarya</taxon>
        <taxon>Ascomycota</taxon>
        <taxon>Pezizomycotina</taxon>
        <taxon>Dothideomycetes</taxon>
        <taxon>Dothideomycetidae</taxon>
        <taxon>Mycosphaerellales</taxon>
        <taxon>Extremaceae</taxon>
        <taxon>Extremus</taxon>
    </lineage>
</organism>
<evidence type="ECO:0000313" key="7">
    <source>
        <dbReference type="Proteomes" id="UP001271007"/>
    </source>
</evidence>
<dbReference type="Proteomes" id="UP001271007">
    <property type="component" value="Unassembled WGS sequence"/>
</dbReference>
<proteinExistence type="predicted"/>
<evidence type="ECO:0000256" key="3">
    <source>
        <dbReference type="PIRSR" id="PIRSR000894-1"/>
    </source>
</evidence>
<evidence type="ECO:0000313" key="6">
    <source>
        <dbReference type="EMBL" id="KAK3057069.1"/>
    </source>
</evidence>